<keyword evidence="9" id="KW-1185">Reference proteome</keyword>
<evidence type="ECO:0000313" key="8">
    <source>
        <dbReference type="EMBL" id="MBD7967230.1"/>
    </source>
</evidence>
<evidence type="ECO:0000256" key="7">
    <source>
        <dbReference type="SAM" id="Phobius"/>
    </source>
</evidence>
<accession>A0ABR8SV22</accession>
<name>A0ABR8SV22_9BACL</name>
<feature type="transmembrane region" description="Helical" evidence="7">
    <location>
        <begin position="14"/>
        <end position="40"/>
    </location>
</feature>
<evidence type="ECO:0000256" key="4">
    <source>
        <dbReference type="ARBA" id="ARBA00022989"/>
    </source>
</evidence>
<protein>
    <submittedName>
        <fullName evidence="8">Flagellar biosynthetic protein FliO</fullName>
    </submittedName>
</protein>
<proteinExistence type="predicted"/>
<keyword evidence="8" id="KW-0282">Flagellum</keyword>
<dbReference type="EMBL" id="JACSQL010000001">
    <property type="protein sequence ID" value="MBD7967230.1"/>
    <property type="molecule type" value="Genomic_DNA"/>
</dbReference>
<keyword evidence="8" id="KW-0969">Cilium</keyword>
<gene>
    <name evidence="8" type="ORF">H9647_04075</name>
</gene>
<evidence type="ECO:0000256" key="2">
    <source>
        <dbReference type="ARBA" id="ARBA00022475"/>
    </source>
</evidence>
<dbReference type="RefSeq" id="WP_191798397.1">
    <property type="nucleotide sequence ID" value="NZ_JACSQL010000001.1"/>
</dbReference>
<sequence length="173" mass="19383">MADSGQTDSWGSSYFGSILSVVFVLSIIVICIVLLIRFLGRKNQSFFQKRTMRVIGGVGLGPSKSLQIVEVGSKLYILGIGDDVHIIDTLSEPGEIRALVAQFEREGTSEPSFAKLITGVKNKLSKNKAESFDMEEASFSALFEKKLREMPDRKDQMERLLEEEETRERSRDS</sequence>
<dbReference type="Proteomes" id="UP000608071">
    <property type="component" value="Unassembled WGS sequence"/>
</dbReference>
<reference evidence="8 9" key="1">
    <citation type="submission" date="2020-08" db="EMBL/GenBank/DDBJ databases">
        <title>A Genomic Blueprint of the Chicken Gut Microbiome.</title>
        <authorList>
            <person name="Gilroy R."/>
            <person name="Ravi A."/>
            <person name="Getino M."/>
            <person name="Pursley I."/>
            <person name="Horton D.L."/>
            <person name="Alikhan N.-F."/>
            <person name="Baker D."/>
            <person name="Gharbi K."/>
            <person name="Hall N."/>
            <person name="Watson M."/>
            <person name="Adriaenssens E.M."/>
            <person name="Foster-Nyarko E."/>
            <person name="Jarju S."/>
            <person name="Secka A."/>
            <person name="Antonio M."/>
            <person name="Oren A."/>
            <person name="Chaudhuri R."/>
            <person name="La Ragione R.M."/>
            <person name="Hildebrand F."/>
            <person name="Pallen M.J."/>
        </authorList>
    </citation>
    <scope>NUCLEOTIDE SEQUENCE [LARGE SCALE GENOMIC DNA]</scope>
    <source>
        <strain evidence="8 9">Sa2BVA9</strain>
    </source>
</reference>
<keyword evidence="3 7" id="KW-0812">Transmembrane</keyword>
<organism evidence="8 9">
    <name type="scientific">Paenibacillus gallinarum</name>
    <dbReference type="NCBI Taxonomy" id="2762232"/>
    <lineage>
        <taxon>Bacteria</taxon>
        <taxon>Bacillati</taxon>
        <taxon>Bacillota</taxon>
        <taxon>Bacilli</taxon>
        <taxon>Bacillales</taxon>
        <taxon>Paenibacillaceae</taxon>
        <taxon>Paenibacillus</taxon>
    </lineage>
</organism>
<keyword evidence="5 7" id="KW-0472">Membrane</keyword>
<keyword evidence="2" id="KW-1003">Cell membrane</keyword>
<evidence type="ECO:0000313" key="9">
    <source>
        <dbReference type="Proteomes" id="UP000608071"/>
    </source>
</evidence>
<keyword evidence="8" id="KW-0966">Cell projection</keyword>
<keyword evidence="4 7" id="KW-1133">Transmembrane helix</keyword>
<evidence type="ECO:0000256" key="5">
    <source>
        <dbReference type="ARBA" id="ARBA00023136"/>
    </source>
</evidence>
<evidence type="ECO:0000256" key="6">
    <source>
        <dbReference type="SAM" id="MobiDB-lite"/>
    </source>
</evidence>
<comment type="caution">
    <text evidence="8">The sequence shown here is derived from an EMBL/GenBank/DDBJ whole genome shotgun (WGS) entry which is preliminary data.</text>
</comment>
<evidence type="ECO:0000256" key="3">
    <source>
        <dbReference type="ARBA" id="ARBA00022692"/>
    </source>
</evidence>
<feature type="region of interest" description="Disordered" evidence="6">
    <location>
        <begin position="153"/>
        <end position="173"/>
    </location>
</feature>
<evidence type="ECO:0000256" key="1">
    <source>
        <dbReference type="ARBA" id="ARBA00004236"/>
    </source>
</evidence>
<comment type="subcellular location">
    <subcellularLocation>
        <location evidence="1">Cell membrane</location>
    </subcellularLocation>
</comment>
<dbReference type="Pfam" id="PF04347">
    <property type="entry name" value="FliO"/>
    <property type="match status" value="1"/>
</dbReference>
<dbReference type="InterPro" id="IPR022781">
    <property type="entry name" value="Flagellar_biosynth_FliO"/>
</dbReference>